<dbReference type="PANTHER" id="PTHR10334">
    <property type="entry name" value="CYSTEINE-RICH SECRETORY PROTEIN-RELATED"/>
    <property type="match status" value="1"/>
</dbReference>
<feature type="compositionally biased region" description="Low complexity" evidence="1">
    <location>
        <begin position="160"/>
        <end position="190"/>
    </location>
</feature>
<reference evidence="3 4" key="1">
    <citation type="submission" date="2014-10" db="EMBL/GenBank/DDBJ databases">
        <title>Draft genome of the hookworm Ancylostoma caninum.</title>
        <authorList>
            <person name="Mitreva M."/>
        </authorList>
    </citation>
    <scope>NUCLEOTIDE SEQUENCE [LARGE SCALE GENOMIC DNA]</scope>
    <source>
        <strain evidence="3 4">Baltimore</strain>
    </source>
</reference>
<feature type="region of interest" description="Disordered" evidence="1">
    <location>
        <begin position="160"/>
        <end position="197"/>
    </location>
</feature>
<dbReference type="EMBL" id="JOJR01001762">
    <property type="protein sequence ID" value="RCN29834.1"/>
    <property type="molecule type" value="Genomic_DNA"/>
</dbReference>
<comment type="caution">
    <text evidence="3">The sequence shown here is derived from an EMBL/GenBank/DDBJ whole genome shotgun (WGS) entry which is preliminary data.</text>
</comment>
<gene>
    <name evidence="3" type="ORF">ANCCAN_24402</name>
</gene>
<dbReference type="InterPro" id="IPR035940">
    <property type="entry name" value="CAP_sf"/>
</dbReference>
<dbReference type="OrthoDB" id="337038at2759"/>
<keyword evidence="4" id="KW-1185">Reference proteome</keyword>
<evidence type="ECO:0000259" key="2">
    <source>
        <dbReference type="SMART" id="SM00198"/>
    </source>
</evidence>
<proteinExistence type="predicted"/>
<dbReference type="Proteomes" id="UP000252519">
    <property type="component" value="Unassembled WGS sequence"/>
</dbReference>
<organism evidence="3 4">
    <name type="scientific">Ancylostoma caninum</name>
    <name type="common">Dog hookworm</name>
    <dbReference type="NCBI Taxonomy" id="29170"/>
    <lineage>
        <taxon>Eukaryota</taxon>
        <taxon>Metazoa</taxon>
        <taxon>Ecdysozoa</taxon>
        <taxon>Nematoda</taxon>
        <taxon>Chromadorea</taxon>
        <taxon>Rhabditida</taxon>
        <taxon>Rhabditina</taxon>
        <taxon>Rhabditomorpha</taxon>
        <taxon>Strongyloidea</taxon>
        <taxon>Ancylostomatidae</taxon>
        <taxon>Ancylostomatinae</taxon>
        <taxon>Ancylostoma</taxon>
    </lineage>
</organism>
<dbReference type="InterPro" id="IPR014044">
    <property type="entry name" value="CAP_dom"/>
</dbReference>
<feature type="domain" description="SCP" evidence="2">
    <location>
        <begin position="242"/>
        <end position="351"/>
    </location>
</feature>
<sequence>MAKSVQRDWDCILEKHAQEAVNKCTENPTISQDLSIVYNKTTLTTCNPTPLFKQQVNNWWDVVKTAGLSDNAAFKPGLESFAVLANGLSTRIGCAQKNCNGDLHMACVVYGKAASTSGQAIYEVGQGCSSDQECTTYAGSKCMREKKFCAAGYPKNGTVVPPTVGTTPTTSTSTEQTSPTTSTTKKSTTTAAQSKYCEKQPEMNTDPARTVLLDQHNKLRHVFLLCFFPRFLHFRFPNLAYSRKAAIAKGEVTMGNGEKARKCPLMMKLKYDCALEAAAYATAKQCLSAETTTFNENWFKIAVATATNKKLAAEKMVWGTNNQIGCGVFRCNNNKDWHVVCRYGPGVGKPGDRIYFPGGVPCRQCSGKCEDNALCL</sequence>
<evidence type="ECO:0000313" key="4">
    <source>
        <dbReference type="Proteomes" id="UP000252519"/>
    </source>
</evidence>
<name>A0A368FCE8_ANCCA</name>
<dbReference type="Pfam" id="PF00188">
    <property type="entry name" value="CAP"/>
    <property type="match status" value="1"/>
</dbReference>
<evidence type="ECO:0000313" key="3">
    <source>
        <dbReference type="EMBL" id="RCN29834.1"/>
    </source>
</evidence>
<dbReference type="STRING" id="29170.A0A368FCE8"/>
<dbReference type="SUPFAM" id="SSF55797">
    <property type="entry name" value="PR-1-like"/>
    <property type="match status" value="2"/>
</dbReference>
<dbReference type="InterPro" id="IPR001283">
    <property type="entry name" value="CRISP-related"/>
</dbReference>
<dbReference type="AlphaFoldDB" id="A0A368FCE8"/>
<dbReference type="Gene3D" id="3.40.33.10">
    <property type="entry name" value="CAP"/>
    <property type="match status" value="3"/>
</dbReference>
<evidence type="ECO:0000256" key="1">
    <source>
        <dbReference type="SAM" id="MobiDB-lite"/>
    </source>
</evidence>
<accession>A0A368FCE8</accession>
<dbReference type="CDD" id="cd05380">
    <property type="entry name" value="CAP_euk"/>
    <property type="match status" value="1"/>
</dbReference>
<dbReference type="SMART" id="SM00198">
    <property type="entry name" value="SCP"/>
    <property type="match status" value="1"/>
</dbReference>
<protein>
    <submittedName>
        <fullName evidence="3">SCP-like protein</fullName>
    </submittedName>
</protein>